<name>A0A420WZJ7_9GAMM</name>
<dbReference type="Pfam" id="PF11578">
    <property type="entry name" value="DUF3237"/>
    <property type="match status" value="1"/>
</dbReference>
<dbReference type="PANTHER" id="PTHR37315:SF1">
    <property type="entry name" value="UPF0311 PROTEIN BLR7842"/>
    <property type="match status" value="1"/>
</dbReference>
<gene>
    <name evidence="1" type="ORF">C7446_0700</name>
</gene>
<evidence type="ECO:0000313" key="1">
    <source>
        <dbReference type="EMBL" id="RKR06707.1"/>
    </source>
</evidence>
<protein>
    <submittedName>
        <fullName evidence="1">Uncharacterized protein DUF3237</fullName>
    </submittedName>
</protein>
<dbReference type="AlphaFoldDB" id="A0A420WZJ7"/>
<organism evidence="1 2">
    <name type="scientific">Kushneria sinocarnis</name>
    <dbReference type="NCBI Taxonomy" id="595502"/>
    <lineage>
        <taxon>Bacteria</taxon>
        <taxon>Pseudomonadati</taxon>
        <taxon>Pseudomonadota</taxon>
        <taxon>Gammaproteobacteria</taxon>
        <taxon>Oceanospirillales</taxon>
        <taxon>Halomonadaceae</taxon>
        <taxon>Kushneria</taxon>
    </lineage>
</organism>
<evidence type="ECO:0000313" key="2">
    <source>
        <dbReference type="Proteomes" id="UP000281975"/>
    </source>
</evidence>
<sequence>MSPVLAYAFRIDITVDPPTQVSNDPIHGKRQLIPIREGRVSGALEGRVLPGGVDSQIIDRHGLCRLSARYAVETTEGDRCYIENNGLRRIPPEWRARLFEEDMSFFSDIPPEEIYFRASPTFEVYGERLRWLTESLFVCSGQRTATGVFLEMYRVL</sequence>
<proteinExistence type="predicted"/>
<reference evidence="1 2" key="1">
    <citation type="submission" date="2018-10" db="EMBL/GenBank/DDBJ databases">
        <title>Genomic Encyclopedia of Type Strains, Phase IV (KMG-IV): sequencing the most valuable type-strain genomes for metagenomic binning, comparative biology and taxonomic classification.</title>
        <authorList>
            <person name="Goeker M."/>
        </authorList>
    </citation>
    <scope>NUCLEOTIDE SEQUENCE [LARGE SCALE GENOMIC DNA]</scope>
    <source>
        <strain evidence="1 2">DSM 23229</strain>
    </source>
</reference>
<dbReference type="PANTHER" id="PTHR37315">
    <property type="entry name" value="UPF0311 PROTEIN BLR7842"/>
    <property type="match status" value="1"/>
</dbReference>
<dbReference type="OrthoDB" id="5294829at2"/>
<dbReference type="EMBL" id="RBIN01000002">
    <property type="protein sequence ID" value="RKR06707.1"/>
    <property type="molecule type" value="Genomic_DNA"/>
</dbReference>
<dbReference type="RefSeq" id="WP_121171326.1">
    <property type="nucleotide sequence ID" value="NZ_RBIN01000002.1"/>
</dbReference>
<comment type="caution">
    <text evidence="1">The sequence shown here is derived from an EMBL/GenBank/DDBJ whole genome shotgun (WGS) entry which is preliminary data.</text>
</comment>
<dbReference type="Gene3D" id="2.40.160.20">
    <property type="match status" value="1"/>
</dbReference>
<dbReference type="InterPro" id="IPR020915">
    <property type="entry name" value="UPF0311"/>
</dbReference>
<accession>A0A420WZJ7</accession>
<dbReference type="Proteomes" id="UP000281975">
    <property type="component" value="Unassembled WGS sequence"/>
</dbReference>
<keyword evidence="2" id="KW-1185">Reference proteome</keyword>